<dbReference type="SMART" id="SM00421">
    <property type="entry name" value="HTH_LUXR"/>
    <property type="match status" value="1"/>
</dbReference>
<gene>
    <name evidence="6" type="ORF">DR950_35455</name>
</gene>
<dbReference type="Gene3D" id="1.10.10.10">
    <property type="entry name" value="Winged helix-like DNA-binding domain superfamily/Winged helix DNA-binding domain"/>
    <property type="match status" value="1"/>
</dbReference>
<evidence type="ECO:0000256" key="4">
    <source>
        <dbReference type="SAM" id="MobiDB-lite"/>
    </source>
</evidence>
<feature type="domain" description="HTH luxR-type" evidence="5">
    <location>
        <begin position="403"/>
        <end position="468"/>
    </location>
</feature>
<dbReference type="InterPro" id="IPR036890">
    <property type="entry name" value="HATPase_C_sf"/>
</dbReference>
<dbReference type="Proteomes" id="UP000263377">
    <property type="component" value="Unassembled WGS sequence"/>
</dbReference>
<dbReference type="Pfam" id="PF00196">
    <property type="entry name" value="GerE"/>
    <property type="match status" value="1"/>
</dbReference>
<feature type="compositionally biased region" description="Low complexity" evidence="4">
    <location>
        <begin position="1"/>
        <end position="10"/>
    </location>
</feature>
<evidence type="ECO:0000256" key="2">
    <source>
        <dbReference type="ARBA" id="ARBA00023125"/>
    </source>
</evidence>
<dbReference type="EMBL" id="QVIG01000001">
    <property type="protein sequence ID" value="RGD62346.1"/>
    <property type="molecule type" value="Genomic_DNA"/>
</dbReference>
<keyword evidence="3" id="KW-0804">Transcription</keyword>
<sequence length="480" mass="50298">MDTTEPPGTATGTGGTGTRTRTDGAGTGDPRADVTHTDGTWRDRWGRPEDALARAVEVLRAPRPDLLLRLSDVLGTLVPHTALAQLSGVCTFNPSHSYGPPELTAAISTLDLSRLAEQAAATTSAGRPWQGEAELAGQSRPVVVVTTTPGNDSGAVLVLVRAGTEPVAPGALAVLQQLWDLVIAHSDHRATDAAPTQTAASRASANARARAIAEFTGTHSAALTAILAPLRSTGLDDATARRNATELAVTALLDLRQGAELDRTLSEEPADAAFARLVRELRPLLRHTRVHLDVAPPPEADRSVPADAAHTARDAVRVAVLLMLEQEKPTRLHVSWQLTADGQLRAVVRGDGLGLLTADALTVHRTADRITALGGRHGVEAVPGWGTTVTVDLPLALPEPALATDPLDGLQPRELEVLDQLARGRRNRDIAAALHISESTVKFHVANILAKLDVSSRGEAAALAHRAGLPRGPVGLHAAS</sequence>
<dbReference type="GO" id="GO:0006355">
    <property type="term" value="P:regulation of DNA-templated transcription"/>
    <property type="evidence" value="ECO:0007669"/>
    <property type="project" value="InterPro"/>
</dbReference>
<evidence type="ECO:0000259" key="5">
    <source>
        <dbReference type="PROSITE" id="PS50043"/>
    </source>
</evidence>
<dbReference type="PRINTS" id="PR00038">
    <property type="entry name" value="HTHLUXR"/>
</dbReference>
<dbReference type="AlphaFoldDB" id="A0A373A2G6"/>
<dbReference type="InterPro" id="IPR016032">
    <property type="entry name" value="Sig_transdc_resp-reg_C-effctor"/>
</dbReference>
<keyword evidence="2 6" id="KW-0238">DNA-binding</keyword>
<evidence type="ECO:0000256" key="1">
    <source>
        <dbReference type="ARBA" id="ARBA00023015"/>
    </source>
</evidence>
<keyword evidence="7" id="KW-1185">Reference proteome</keyword>
<dbReference type="SUPFAM" id="SSF55874">
    <property type="entry name" value="ATPase domain of HSP90 chaperone/DNA topoisomerase II/histidine kinase"/>
    <property type="match status" value="1"/>
</dbReference>
<keyword evidence="1" id="KW-0805">Transcription regulation</keyword>
<protein>
    <submittedName>
        <fullName evidence="6">DNA-binding response regulator</fullName>
    </submittedName>
</protein>
<evidence type="ECO:0000256" key="3">
    <source>
        <dbReference type="ARBA" id="ARBA00023163"/>
    </source>
</evidence>
<dbReference type="PROSITE" id="PS50043">
    <property type="entry name" value="HTH_LUXR_2"/>
    <property type="match status" value="1"/>
</dbReference>
<dbReference type="Gene3D" id="3.30.565.10">
    <property type="entry name" value="Histidine kinase-like ATPase, C-terminal domain"/>
    <property type="match status" value="1"/>
</dbReference>
<name>A0A373A2G6_9ACTN</name>
<feature type="region of interest" description="Disordered" evidence="4">
    <location>
        <begin position="1"/>
        <end position="38"/>
    </location>
</feature>
<reference evidence="6 7" key="1">
    <citation type="submission" date="2018-08" db="EMBL/GenBank/DDBJ databases">
        <title>Diversity &amp; Physiological Properties of Lignin-Decomposing Actinobacteria from Soil.</title>
        <authorList>
            <person name="Roh S.G."/>
            <person name="Kim S.B."/>
        </authorList>
    </citation>
    <scope>NUCLEOTIDE SEQUENCE [LARGE SCALE GENOMIC DNA]</scope>
    <source>
        <strain evidence="6 7">MMS17-GH009</strain>
    </source>
</reference>
<dbReference type="GO" id="GO:0003677">
    <property type="term" value="F:DNA binding"/>
    <property type="evidence" value="ECO:0007669"/>
    <property type="project" value="UniProtKB-KW"/>
</dbReference>
<proteinExistence type="predicted"/>
<dbReference type="PANTHER" id="PTHR44688:SF25">
    <property type="entry name" value="HTH LUXR-TYPE DOMAIN-CONTAINING PROTEIN"/>
    <property type="match status" value="1"/>
</dbReference>
<dbReference type="RefSeq" id="WP_117490753.1">
    <property type="nucleotide sequence ID" value="NZ_QVIG01000001.1"/>
</dbReference>
<evidence type="ECO:0000313" key="6">
    <source>
        <dbReference type="EMBL" id="RGD62346.1"/>
    </source>
</evidence>
<dbReference type="InterPro" id="IPR000792">
    <property type="entry name" value="Tscrpt_reg_LuxR_C"/>
</dbReference>
<organism evidence="6 7">
    <name type="scientific">Kitasatospora xanthocidica</name>
    <dbReference type="NCBI Taxonomy" id="83382"/>
    <lineage>
        <taxon>Bacteria</taxon>
        <taxon>Bacillati</taxon>
        <taxon>Actinomycetota</taxon>
        <taxon>Actinomycetes</taxon>
        <taxon>Kitasatosporales</taxon>
        <taxon>Streptomycetaceae</taxon>
        <taxon>Kitasatospora</taxon>
    </lineage>
</organism>
<accession>A0A373A2G6</accession>
<dbReference type="InterPro" id="IPR036388">
    <property type="entry name" value="WH-like_DNA-bd_sf"/>
</dbReference>
<evidence type="ECO:0000313" key="7">
    <source>
        <dbReference type="Proteomes" id="UP000263377"/>
    </source>
</evidence>
<dbReference type="CDD" id="cd06170">
    <property type="entry name" value="LuxR_C_like"/>
    <property type="match status" value="1"/>
</dbReference>
<comment type="caution">
    <text evidence="6">The sequence shown here is derived from an EMBL/GenBank/DDBJ whole genome shotgun (WGS) entry which is preliminary data.</text>
</comment>
<dbReference type="SUPFAM" id="SSF46894">
    <property type="entry name" value="C-terminal effector domain of the bipartite response regulators"/>
    <property type="match status" value="1"/>
</dbReference>
<dbReference type="PANTHER" id="PTHR44688">
    <property type="entry name" value="DNA-BINDING TRANSCRIPTIONAL ACTIVATOR DEVR_DOSR"/>
    <property type="match status" value="1"/>
</dbReference>
<dbReference type="PROSITE" id="PS00622">
    <property type="entry name" value="HTH_LUXR_1"/>
    <property type="match status" value="1"/>
</dbReference>